<protein>
    <submittedName>
        <fullName evidence="8">TonB dependent receptor</fullName>
    </submittedName>
</protein>
<keyword evidence="3 7" id="KW-1134">Transmembrane beta strand</keyword>
<dbReference type="InterPro" id="IPR039426">
    <property type="entry name" value="TonB-dep_rcpt-like"/>
</dbReference>
<dbReference type="InterPro" id="IPR036942">
    <property type="entry name" value="Beta-barrel_TonB_sf"/>
</dbReference>
<name>A0A6N2UVU9_BACOV</name>
<dbReference type="PROSITE" id="PS52016">
    <property type="entry name" value="TONB_DEPENDENT_REC_3"/>
    <property type="match status" value="1"/>
</dbReference>
<evidence type="ECO:0000256" key="2">
    <source>
        <dbReference type="ARBA" id="ARBA00022448"/>
    </source>
</evidence>
<keyword evidence="2 7" id="KW-0813">Transport</keyword>
<dbReference type="EMBL" id="CACRTD010000032">
    <property type="protein sequence ID" value="VYT21780.1"/>
    <property type="molecule type" value="Genomic_DNA"/>
</dbReference>
<comment type="similarity">
    <text evidence="7">Belongs to the TonB-dependent receptor family.</text>
</comment>
<dbReference type="Gene3D" id="2.40.170.20">
    <property type="entry name" value="TonB-dependent receptor, beta-barrel domain"/>
    <property type="match status" value="1"/>
</dbReference>
<proteinExistence type="inferred from homology"/>
<reference evidence="8" key="1">
    <citation type="submission" date="2019-11" db="EMBL/GenBank/DDBJ databases">
        <authorList>
            <person name="Feng L."/>
        </authorList>
    </citation>
    <scope>NUCLEOTIDE SEQUENCE</scope>
    <source>
        <strain evidence="8">BovatusLFYP28</strain>
    </source>
</reference>
<sequence>MIEQNFDYYSRALTYDRFAAFYANVDYTYDRRYSISGTVRYDGSNTMANSSSARWLPTWNISGKWNIGNEAFMKDFVWLDALALRAGVGLTASMPPLSNATPIFINSNTTRPSTDIESGIEIYTLGNSDLTWEKSYQSNFGFDATFLKGRLDFSFDYFIRNSFDLLSVIKVSGIGGERYKWANSADLSASGFDITLSGKPIVTKDFMWSSSFTMGYSKNEIKNSMQQPQINTLVGITGGNKNGYPVNGLFSIPFAGLNPENGVPMFYDENSTITSDINFQSTSTDYLKYEGPTDPKYTGGFNNSFTWKGISLDIFFTFQAGNVIRLNPVFNSSYNDSQATPKEFFNRWEFRGDEKHTNIPAIADKDLISDLSSTYPYSAYNYSDIRVAKGDFIRLKSLSVGYTIPQKLFKSWKLFSDIRLRVTGKNLWLLYSDKKLNGQDPEFVNTGGVAQPIQKQVIFSLDVSF</sequence>
<evidence type="ECO:0000256" key="3">
    <source>
        <dbReference type="ARBA" id="ARBA00022452"/>
    </source>
</evidence>
<keyword evidence="4 7" id="KW-0812">Transmembrane</keyword>
<keyword evidence="6 7" id="KW-0998">Cell outer membrane</keyword>
<gene>
    <name evidence="8" type="ORF">BOLFYP28_01884</name>
</gene>
<evidence type="ECO:0000256" key="4">
    <source>
        <dbReference type="ARBA" id="ARBA00022692"/>
    </source>
</evidence>
<organism evidence="8">
    <name type="scientific">Bacteroides ovatus</name>
    <dbReference type="NCBI Taxonomy" id="28116"/>
    <lineage>
        <taxon>Bacteria</taxon>
        <taxon>Pseudomonadati</taxon>
        <taxon>Bacteroidota</taxon>
        <taxon>Bacteroidia</taxon>
        <taxon>Bacteroidales</taxon>
        <taxon>Bacteroidaceae</taxon>
        <taxon>Bacteroides</taxon>
    </lineage>
</organism>
<evidence type="ECO:0000256" key="5">
    <source>
        <dbReference type="ARBA" id="ARBA00023136"/>
    </source>
</evidence>
<evidence type="ECO:0000256" key="6">
    <source>
        <dbReference type="ARBA" id="ARBA00023237"/>
    </source>
</evidence>
<dbReference type="GO" id="GO:0009279">
    <property type="term" value="C:cell outer membrane"/>
    <property type="evidence" value="ECO:0007669"/>
    <property type="project" value="UniProtKB-SubCell"/>
</dbReference>
<keyword evidence="8" id="KW-0675">Receptor</keyword>
<accession>A0A6N2UVU9</accession>
<dbReference type="SUPFAM" id="SSF56935">
    <property type="entry name" value="Porins"/>
    <property type="match status" value="1"/>
</dbReference>
<evidence type="ECO:0000256" key="7">
    <source>
        <dbReference type="PROSITE-ProRule" id="PRU01360"/>
    </source>
</evidence>
<comment type="subcellular location">
    <subcellularLocation>
        <location evidence="1 7">Cell outer membrane</location>
        <topology evidence="1 7">Multi-pass membrane protein</topology>
    </subcellularLocation>
</comment>
<evidence type="ECO:0000313" key="8">
    <source>
        <dbReference type="EMBL" id="VYT21780.1"/>
    </source>
</evidence>
<dbReference type="AlphaFoldDB" id="A0A6N2UVU9"/>
<keyword evidence="5 7" id="KW-0472">Membrane</keyword>
<evidence type="ECO:0000256" key="1">
    <source>
        <dbReference type="ARBA" id="ARBA00004571"/>
    </source>
</evidence>